<dbReference type="EMBL" id="JANTQA010000036">
    <property type="protein sequence ID" value="KAJ3435745.1"/>
    <property type="molecule type" value="Genomic_DNA"/>
</dbReference>
<dbReference type="Gene3D" id="1.25.10.10">
    <property type="entry name" value="Leucine-rich Repeat Variant"/>
    <property type="match status" value="1"/>
</dbReference>
<keyword evidence="3" id="KW-0539">Nucleus</keyword>
<evidence type="ECO:0000256" key="2">
    <source>
        <dbReference type="ARBA" id="ARBA00022448"/>
    </source>
</evidence>
<evidence type="ECO:0000256" key="4">
    <source>
        <dbReference type="SAM" id="MobiDB-lite"/>
    </source>
</evidence>
<dbReference type="AlphaFoldDB" id="A0AAV7Z6Q2"/>
<feature type="domain" description="Importin N-terminal" evidence="5">
    <location>
        <begin position="22"/>
        <end position="90"/>
    </location>
</feature>
<keyword evidence="2" id="KW-0813">Transport</keyword>
<name>A0AAV7Z6Q2_9EUKA</name>
<protein>
    <submittedName>
        <fullName evidence="6">Importin-9</fullName>
    </submittedName>
</protein>
<proteinExistence type="predicted"/>
<feature type="region of interest" description="Disordered" evidence="4">
    <location>
        <begin position="972"/>
        <end position="991"/>
    </location>
</feature>
<dbReference type="InterPro" id="IPR001494">
    <property type="entry name" value="Importin-beta_N"/>
</dbReference>
<reference evidence="6" key="1">
    <citation type="submission" date="2022-08" db="EMBL/GenBank/DDBJ databases">
        <title>Novel sulphate-reducing endosymbionts in the free-living metamonad Anaeramoeba.</title>
        <authorList>
            <person name="Jerlstrom-Hultqvist J."/>
            <person name="Cepicka I."/>
            <person name="Gallot-Lavallee L."/>
            <person name="Salas-Leiva D."/>
            <person name="Curtis B.A."/>
            <person name="Zahonova K."/>
            <person name="Pipaliya S."/>
            <person name="Dacks J."/>
            <person name="Roger A.J."/>
        </authorList>
    </citation>
    <scope>NUCLEOTIDE SEQUENCE</scope>
    <source>
        <strain evidence="6">Busselton2</strain>
    </source>
</reference>
<dbReference type="SMART" id="SM00913">
    <property type="entry name" value="IBN_N"/>
    <property type="match status" value="1"/>
</dbReference>
<dbReference type="Pfam" id="PF03810">
    <property type="entry name" value="IBN_N"/>
    <property type="match status" value="1"/>
</dbReference>
<dbReference type="PANTHER" id="PTHR10997">
    <property type="entry name" value="IMPORTIN-7, 8, 11"/>
    <property type="match status" value="1"/>
</dbReference>
<gene>
    <name evidence="6" type="ORF">M0812_17783</name>
</gene>
<dbReference type="InterPro" id="IPR011989">
    <property type="entry name" value="ARM-like"/>
</dbReference>
<dbReference type="GO" id="GO:0005829">
    <property type="term" value="C:cytosol"/>
    <property type="evidence" value="ECO:0007669"/>
    <property type="project" value="TreeGrafter"/>
</dbReference>
<evidence type="ECO:0000313" key="7">
    <source>
        <dbReference type="Proteomes" id="UP001146793"/>
    </source>
</evidence>
<organism evidence="6 7">
    <name type="scientific">Anaeramoeba flamelloides</name>
    <dbReference type="NCBI Taxonomy" id="1746091"/>
    <lineage>
        <taxon>Eukaryota</taxon>
        <taxon>Metamonada</taxon>
        <taxon>Anaeramoebidae</taxon>
        <taxon>Anaeramoeba</taxon>
    </lineage>
</organism>
<evidence type="ECO:0000259" key="5">
    <source>
        <dbReference type="PROSITE" id="PS50166"/>
    </source>
</evidence>
<dbReference type="PANTHER" id="PTHR10997:SF9">
    <property type="entry name" value="IMPORTIN-9"/>
    <property type="match status" value="1"/>
</dbReference>
<evidence type="ECO:0000256" key="1">
    <source>
        <dbReference type="ARBA" id="ARBA00004123"/>
    </source>
</evidence>
<dbReference type="SUPFAM" id="SSF48371">
    <property type="entry name" value="ARM repeat"/>
    <property type="match status" value="1"/>
</dbReference>
<comment type="caution">
    <text evidence="6">The sequence shown here is derived from an EMBL/GenBank/DDBJ whole genome shotgun (WGS) entry which is preliminary data.</text>
</comment>
<dbReference type="InterPro" id="IPR016024">
    <property type="entry name" value="ARM-type_fold"/>
</dbReference>
<comment type="subcellular location">
    <subcellularLocation>
        <location evidence="1">Nucleus</location>
    </subcellularLocation>
</comment>
<sequence>MNNLLELLEGSLSTNNTYRKECEENLFSSFDTKGFGLHLLEVAFNNELEYSIKQLSLIVLRTMIRNNWKKGLNENDKELIASTLFEHLGEGRISFLKLISAALGEIGICSDQDTLKELLEMLFSIVTNILPNNNNNNNNKNEKQEEKEIKSYGSLECLIFILERLNGNDSKFILPFLIKQLLPIIYDEGSISVDVKSNCLKVIYTHLMKLNHDLDFRIDLSEVGDLFKELFALLIASVSQEIQVDHNCKFEILGLQILGFFIDNKPDMLYEQLEKCVESLIKFLDYGLKIFEVYWIYPDSNNSKVEEINSMPLIENGELIGFPSLISLCFQFFQNLITNFSGEIEDLISKSLNYLIPLLIDYIPLTEINCQDWIYNLEAYLLEEDDEEVTYVVRSACKGVLLELIDENFDEIMPLILVNIENKLKEMLEFRTDKELDLNYLSNEPSNFWKTSESILFILGLCSRSYIMKKSTELLSQVNDIILYITKIYSIVFLNLNRMIDENQKINEQDHVLYPFLIGRLLWVIGRLCESLPQELRFQTFLFAVNVITYTNTSTDFDFPIPIKVASYQNLINTSGYIEKEDFIKSLSGGSGNQNQNQNESQNQKFGLFSSIIGNLSKSEMIDSDFVILTLDLLTTLLTLPGAEVALNDYINDFLVTIVETWWNFLSDRFIVPLCIEIINKVSAIEIYQENVFEIVLPACIKVFHSEEDFDSQIISDTLDLIRSTFPNDKQIEINNKDIFLPLFFNILHLIHKNNNIEILQTATGLIRSLISQIGNCFENWGVPKNMNVSFNNNNDNNGLDLLLITIDKLLNDKNEIKQESLIFMGSLITKILELFQEKLSKNGSLEPLLTLILDKFLNTNYRMLMKSLLQVFCHIIQIDAQSFVDFVDQFKKLTQVIGIWIGIFDISEVSFETKIELVALGQLLSHSFENELLQNIQVVDEQNKSEEETKTLYLPVKILQLFARILLQDENNGESDDDDDEQSDDDDDDYEDEFGLLDIARLAQDDPDEKMDDWMNEFYDFDQKENPIFTISQKDIVIRFLNNFTSENFEKFKQIFEMLPKNLQNVIENNLQKN</sequence>
<dbReference type="PROSITE" id="PS50166">
    <property type="entry name" value="IMPORTIN_B_NT"/>
    <property type="match status" value="1"/>
</dbReference>
<accession>A0AAV7Z6Q2</accession>
<dbReference type="GO" id="GO:0031267">
    <property type="term" value="F:small GTPase binding"/>
    <property type="evidence" value="ECO:0007669"/>
    <property type="project" value="InterPro"/>
</dbReference>
<evidence type="ECO:0000313" key="6">
    <source>
        <dbReference type="EMBL" id="KAJ3435745.1"/>
    </source>
</evidence>
<dbReference type="GO" id="GO:0006606">
    <property type="term" value="P:protein import into nucleus"/>
    <property type="evidence" value="ECO:0007669"/>
    <property type="project" value="TreeGrafter"/>
</dbReference>
<dbReference type="Proteomes" id="UP001146793">
    <property type="component" value="Unassembled WGS sequence"/>
</dbReference>
<dbReference type="GO" id="GO:0005635">
    <property type="term" value="C:nuclear envelope"/>
    <property type="evidence" value="ECO:0007669"/>
    <property type="project" value="TreeGrafter"/>
</dbReference>
<evidence type="ECO:0000256" key="3">
    <source>
        <dbReference type="ARBA" id="ARBA00023242"/>
    </source>
</evidence>